<accession>A0ACC2SFY9</accession>
<proteinExistence type="predicted"/>
<keyword evidence="2" id="KW-1185">Reference proteome</keyword>
<gene>
    <name evidence="1" type="ORF">DSO57_1022646</name>
</gene>
<organism evidence="1 2">
    <name type="scientific">Entomophthora muscae</name>
    <dbReference type="NCBI Taxonomy" id="34485"/>
    <lineage>
        <taxon>Eukaryota</taxon>
        <taxon>Fungi</taxon>
        <taxon>Fungi incertae sedis</taxon>
        <taxon>Zoopagomycota</taxon>
        <taxon>Entomophthoromycotina</taxon>
        <taxon>Entomophthoromycetes</taxon>
        <taxon>Entomophthorales</taxon>
        <taxon>Entomophthoraceae</taxon>
        <taxon>Entomophthora</taxon>
    </lineage>
</organism>
<evidence type="ECO:0000313" key="1">
    <source>
        <dbReference type="EMBL" id="KAJ9061220.1"/>
    </source>
</evidence>
<evidence type="ECO:0000313" key="2">
    <source>
        <dbReference type="Proteomes" id="UP001165960"/>
    </source>
</evidence>
<reference evidence="1" key="1">
    <citation type="submission" date="2022-04" db="EMBL/GenBank/DDBJ databases">
        <title>Genome of the entomopathogenic fungus Entomophthora muscae.</title>
        <authorList>
            <person name="Elya C."/>
            <person name="Lovett B.R."/>
            <person name="Lee E."/>
            <person name="Macias A.M."/>
            <person name="Hajek A.E."/>
            <person name="De Bivort B.L."/>
            <person name="Kasson M.T."/>
            <person name="De Fine Licht H.H."/>
            <person name="Stajich J.E."/>
        </authorList>
    </citation>
    <scope>NUCLEOTIDE SEQUENCE</scope>
    <source>
        <strain evidence="1">Berkeley</strain>
    </source>
</reference>
<name>A0ACC2SFY9_9FUNG</name>
<comment type="caution">
    <text evidence="1">The sequence shown here is derived from an EMBL/GenBank/DDBJ whole genome shotgun (WGS) entry which is preliminary data.</text>
</comment>
<dbReference type="EMBL" id="QTSX02005085">
    <property type="protein sequence ID" value="KAJ9061220.1"/>
    <property type="molecule type" value="Genomic_DNA"/>
</dbReference>
<sequence>MSKRNTNKTIELCPRPEDFKPIAMMRLPKDVLRSLKAGEPIKSYINFSKGKITFNTNTFDFSRNEPYSHRCIFKAKGSKAEMMGEAIAQIRIDYKSRTLSEAAKEEQMLKSVLAFHQQSVGSQPSTHDPQRIYKPPTQSRSRAPDHDPSSAEEYLASHTGVYSKVISLKSRLTHLLALDKYMLAPLSIILQEDPLDIRQELDEIAVETDGVYRLNLSEYLNVDVAGFRGYSHKDRIKATGNCHTAFNLARLPSSIPQRRALEAFYGEAGIIPYSTPEAPPEETRAKKEAKASPKQSQKISSPLKSLKTVSSSKPAPVARPKPMVASSKASSAKAAARPRVTEPDSSPIDEPRVSGSKSKRSRVESSAQPLSPKRTKKAVLSQEEAPRAMLRQTSRNSQEELRVTQKQASRGYEEDPRATQRQLQRGQEDSRTSRQAPRSQIEDLRSSQRPPQRAYEDARSIQHQISRNQEDLRSMQRTRTRVEESGTQRQPTLNSRASGLTSNDGLLHPKPSRSSRHVPSKALVLGSAFRKLNKEYKTLRTFFLRNRMAIDKHLEEAKSTSTNEAKLEDLTKRIKTFVSNAEEASFHKKRLRFDDLQSQLLDIRKKLNDHLKALA</sequence>
<dbReference type="Proteomes" id="UP001165960">
    <property type="component" value="Unassembled WGS sequence"/>
</dbReference>
<protein>
    <submittedName>
        <fullName evidence="1">Uncharacterized protein</fullName>
    </submittedName>
</protein>